<comment type="caution">
    <text evidence="3">The sequence shown here is derived from an EMBL/GenBank/DDBJ whole genome shotgun (WGS) entry which is preliminary data.</text>
</comment>
<name>A0ABM8WHT8_9BURK</name>
<dbReference type="Pfam" id="PF12697">
    <property type="entry name" value="Abhydrolase_6"/>
    <property type="match status" value="1"/>
</dbReference>
<dbReference type="Gene3D" id="1.20.1440.110">
    <property type="entry name" value="acylaminoacyl peptidase"/>
    <property type="match status" value="1"/>
</dbReference>
<reference evidence="3 4" key="1">
    <citation type="submission" date="2021-08" db="EMBL/GenBank/DDBJ databases">
        <authorList>
            <person name="Peeters C."/>
        </authorList>
    </citation>
    <scope>NUCLEOTIDE SEQUENCE [LARGE SCALE GENOMIC DNA]</scope>
    <source>
        <strain evidence="3 4">LMG 32289</strain>
    </source>
</reference>
<dbReference type="PANTHER" id="PTHR22946:SF12">
    <property type="entry name" value="CONIDIAL PIGMENT BIOSYNTHESIS PROTEIN AYG1 (AFU_ORTHOLOGUE AFUA_2G17550)"/>
    <property type="match status" value="1"/>
</dbReference>
<dbReference type="Gene3D" id="3.40.50.1820">
    <property type="entry name" value="alpha/beta hydrolase"/>
    <property type="match status" value="1"/>
</dbReference>
<dbReference type="RefSeq" id="WP_223983097.1">
    <property type="nucleotide sequence ID" value="NZ_CAJZAG010000002.1"/>
</dbReference>
<organism evidence="3 4">
    <name type="scientific">Cupriavidus pampae</name>
    <dbReference type="NCBI Taxonomy" id="659251"/>
    <lineage>
        <taxon>Bacteria</taxon>
        <taxon>Pseudomonadati</taxon>
        <taxon>Pseudomonadota</taxon>
        <taxon>Betaproteobacteria</taxon>
        <taxon>Burkholderiales</taxon>
        <taxon>Burkholderiaceae</taxon>
        <taxon>Cupriavidus</taxon>
    </lineage>
</organism>
<gene>
    <name evidence="3" type="ORF">LMG32289_01150</name>
</gene>
<dbReference type="Proteomes" id="UP000706525">
    <property type="component" value="Unassembled WGS sequence"/>
</dbReference>
<dbReference type="SUPFAM" id="SSF53474">
    <property type="entry name" value="alpha/beta-Hydrolases"/>
    <property type="match status" value="1"/>
</dbReference>
<dbReference type="EMBL" id="CAJZAG010000002">
    <property type="protein sequence ID" value="CAG9166721.1"/>
    <property type="molecule type" value="Genomic_DNA"/>
</dbReference>
<dbReference type="InterPro" id="IPR050261">
    <property type="entry name" value="FrsA_esterase"/>
</dbReference>
<evidence type="ECO:0000259" key="2">
    <source>
        <dbReference type="Pfam" id="PF12697"/>
    </source>
</evidence>
<dbReference type="GO" id="GO:0016787">
    <property type="term" value="F:hydrolase activity"/>
    <property type="evidence" value="ECO:0007669"/>
    <property type="project" value="UniProtKB-KW"/>
</dbReference>
<dbReference type="InterPro" id="IPR029058">
    <property type="entry name" value="AB_hydrolase_fold"/>
</dbReference>
<dbReference type="InterPro" id="IPR000073">
    <property type="entry name" value="AB_hydrolase_1"/>
</dbReference>
<proteinExistence type="inferred from homology"/>
<sequence>MNTLFQNPLHERLGTWPLAYIPFGGADYGEVAAIAREIGDGDDGRFYDVWLRAADRVARDAAETLENGQRATAAALWQKASVFYATAYHPIYGAPLDPRLVAAQAKETAAFDKAMSLRDVPGEKLEIPLGDTILPGWLIRSTSHPNEVRPLLILNNGYDSTLSDIYYMAAASALARGYHCLIFDGPGQGSALVRNRVPMRADWEVVINAVIDVAVEQPGIDTARIALYGMSLGGYLAPRAASAEPRLAACIADPGLWSIVGGFRAQAVRLGIDPDALQQLSKVDDAILDKLQQYIESDRTMYWTIVQRGYWVHGVTNLRDYLRSAEAFTMEGRAASITCPMLLTHAEDDSLARGAASFYEALHGPKTLLRFSTEEGAGDHCEMGNRTLANRRILDWLDEVLA</sequence>
<protein>
    <submittedName>
        <fullName evidence="3">2,6-dihydropseudooxynicotine hydrolase</fullName>
        <ecNumber evidence="3">3.7.1.19</ecNumber>
    </submittedName>
</protein>
<keyword evidence="3" id="KW-0378">Hydrolase</keyword>
<comment type="similarity">
    <text evidence="1">Belongs to the AB hydrolase superfamily. FUS2 hydrolase family.</text>
</comment>
<feature type="domain" description="AB hydrolase-1" evidence="2">
    <location>
        <begin position="168"/>
        <end position="381"/>
    </location>
</feature>
<evidence type="ECO:0000313" key="3">
    <source>
        <dbReference type="EMBL" id="CAG9166721.1"/>
    </source>
</evidence>
<accession>A0ABM8WHT8</accession>
<evidence type="ECO:0000313" key="4">
    <source>
        <dbReference type="Proteomes" id="UP000706525"/>
    </source>
</evidence>
<dbReference type="EC" id="3.7.1.19" evidence="3"/>
<evidence type="ECO:0000256" key="1">
    <source>
        <dbReference type="ARBA" id="ARBA00038115"/>
    </source>
</evidence>
<dbReference type="PANTHER" id="PTHR22946">
    <property type="entry name" value="DIENELACTONE HYDROLASE DOMAIN-CONTAINING PROTEIN-RELATED"/>
    <property type="match status" value="1"/>
</dbReference>
<keyword evidence="4" id="KW-1185">Reference proteome</keyword>